<evidence type="ECO:0000256" key="1">
    <source>
        <dbReference type="SAM" id="Phobius"/>
    </source>
</evidence>
<dbReference type="GeneID" id="91407025"/>
<gene>
    <name evidence="2" type="ORF">A4G23_00517</name>
</gene>
<keyword evidence="1" id="KW-1133">Transmembrane helix</keyword>
<keyword evidence="3" id="KW-1185">Reference proteome</keyword>
<protein>
    <submittedName>
        <fullName evidence="2">Uncharacterized protein</fullName>
    </submittedName>
</protein>
<evidence type="ECO:0000313" key="2">
    <source>
        <dbReference type="EMBL" id="AOT57727.1"/>
    </source>
</evidence>
<dbReference type="STRING" id="285473.A4G23_00517"/>
<reference evidence="2 3" key="1">
    <citation type="submission" date="2016-09" db="EMBL/GenBank/DDBJ databases">
        <title>Streptomyces rubrolavendulae MJM4426 Genome sequencing and assembly.</title>
        <authorList>
            <person name="Kim J.-G."/>
        </authorList>
    </citation>
    <scope>NUCLEOTIDE SEQUENCE [LARGE SCALE GENOMIC DNA]</scope>
    <source>
        <strain evidence="2 3">MJM4426</strain>
    </source>
</reference>
<name>A0A1D8FX03_9ACTN</name>
<accession>A0A1D8FX03</accession>
<proteinExistence type="predicted"/>
<feature type="transmembrane region" description="Helical" evidence="1">
    <location>
        <begin position="31"/>
        <end position="51"/>
    </location>
</feature>
<dbReference type="KEGG" id="srn:A4G23_00517"/>
<dbReference type="AlphaFoldDB" id="A0A1D8FX03"/>
<dbReference type="PATRIC" id="fig|285473.5.peg.559"/>
<dbReference type="RefSeq" id="WP_162887729.1">
    <property type="nucleotide sequence ID" value="NZ_CP017316.1"/>
</dbReference>
<sequence>MPQTLELTDLDSLIDDLDTRITETELPDAQAATAACSGLCTIIICATVIICA</sequence>
<dbReference type="Proteomes" id="UP000095349">
    <property type="component" value="Chromosome"/>
</dbReference>
<keyword evidence="1" id="KW-0472">Membrane</keyword>
<evidence type="ECO:0000313" key="3">
    <source>
        <dbReference type="Proteomes" id="UP000095349"/>
    </source>
</evidence>
<keyword evidence="1" id="KW-0812">Transmembrane</keyword>
<dbReference type="EMBL" id="CP017316">
    <property type="protein sequence ID" value="AOT57727.1"/>
    <property type="molecule type" value="Genomic_DNA"/>
</dbReference>
<organism evidence="2 3">
    <name type="scientific">Streptomyces rubrolavendulae</name>
    <dbReference type="NCBI Taxonomy" id="285473"/>
    <lineage>
        <taxon>Bacteria</taxon>
        <taxon>Bacillati</taxon>
        <taxon>Actinomycetota</taxon>
        <taxon>Actinomycetes</taxon>
        <taxon>Kitasatosporales</taxon>
        <taxon>Streptomycetaceae</taxon>
        <taxon>Streptomyces</taxon>
    </lineage>
</organism>